<accession>A0A9W9YQQ2</accession>
<feature type="compositionally biased region" description="Polar residues" evidence="1">
    <location>
        <begin position="252"/>
        <end position="265"/>
    </location>
</feature>
<evidence type="ECO:0000313" key="3">
    <source>
        <dbReference type="Proteomes" id="UP001163046"/>
    </source>
</evidence>
<evidence type="ECO:0000256" key="1">
    <source>
        <dbReference type="SAM" id="MobiDB-lite"/>
    </source>
</evidence>
<feature type="compositionally biased region" description="Basic and acidic residues" evidence="1">
    <location>
        <begin position="24"/>
        <end position="38"/>
    </location>
</feature>
<sequence>MAEKVQMLKKALDDEKATTSMLRADMKKRSIDLPKEDEGGNGMRELVKEEINSPELIADLAERDADAPIFGKLGFTYGKAARGGRSRPYSPAPSKPTMAELSIFTPEMKQLYLSKRKKIGILATSRWGNSCPKFNSPDTKTELKEFSAEIAPECAIPEINFNEEALQIILRRFSVSRNNTKRTKAHLARMPLYTFYVCWRQRQLDADNADTGMLSYSKLRPACATIRRSAMGAGFSARLARAIASPSRPSAHTNATNTLTGTQSGSGHGRRFNERDQNPPSNSSSKTRIDATGTGLGTGVGSGSIVPVDPPTSSSLTCTNATGTAAVTGVGSGSGQHSLL</sequence>
<keyword evidence="3" id="KW-1185">Reference proteome</keyword>
<organism evidence="2 3">
    <name type="scientific">Desmophyllum pertusum</name>
    <dbReference type="NCBI Taxonomy" id="174260"/>
    <lineage>
        <taxon>Eukaryota</taxon>
        <taxon>Metazoa</taxon>
        <taxon>Cnidaria</taxon>
        <taxon>Anthozoa</taxon>
        <taxon>Hexacorallia</taxon>
        <taxon>Scleractinia</taxon>
        <taxon>Caryophylliina</taxon>
        <taxon>Caryophylliidae</taxon>
        <taxon>Desmophyllum</taxon>
    </lineage>
</organism>
<feature type="region of interest" description="Disordered" evidence="1">
    <location>
        <begin position="245"/>
        <end position="317"/>
    </location>
</feature>
<protein>
    <submittedName>
        <fullName evidence="2">Uncharacterized protein</fullName>
    </submittedName>
</protein>
<name>A0A9W9YQQ2_9CNID</name>
<reference evidence="2" key="1">
    <citation type="submission" date="2023-01" db="EMBL/GenBank/DDBJ databases">
        <title>Genome assembly of the deep-sea coral Lophelia pertusa.</title>
        <authorList>
            <person name="Herrera S."/>
            <person name="Cordes E."/>
        </authorList>
    </citation>
    <scope>NUCLEOTIDE SEQUENCE</scope>
    <source>
        <strain evidence="2">USNM1676648</strain>
        <tissue evidence="2">Polyp</tissue>
    </source>
</reference>
<evidence type="ECO:0000313" key="2">
    <source>
        <dbReference type="EMBL" id="KAJ7363208.1"/>
    </source>
</evidence>
<comment type="caution">
    <text evidence="2">The sequence shown here is derived from an EMBL/GenBank/DDBJ whole genome shotgun (WGS) entry which is preliminary data.</text>
</comment>
<dbReference type="AlphaFoldDB" id="A0A9W9YQQ2"/>
<proteinExistence type="predicted"/>
<feature type="region of interest" description="Disordered" evidence="1">
    <location>
        <begin position="1"/>
        <end position="42"/>
    </location>
</feature>
<gene>
    <name evidence="2" type="ORF">OS493_011489</name>
</gene>
<dbReference type="EMBL" id="MU827306">
    <property type="protein sequence ID" value="KAJ7363208.1"/>
    <property type="molecule type" value="Genomic_DNA"/>
</dbReference>
<dbReference type="Proteomes" id="UP001163046">
    <property type="component" value="Unassembled WGS sequence"/>
</dbReference>